<name>A0ABD5RJ54_9EURY</name>
<evidence type="ECO:0000313" key="2">
    <source>
        <dbReference type="Proteomes" id="UP001596099"/>
    </source>
</evidence>
<accession>A0ABD5RJ54</accession>
<reference evidence="1 2" key="1">
    <citation type="journal article" date="2019" name="Int. J. Syst. Evol. Microbiol.">
        <title>The Global Catalogue of Microorganisms (GCM) 10K type strain sequencing project: providing services to taxonomists for standard genome sequencing and annotation.</title>
        <authorList>
            <consortium name="The Broad Institute Genomics Platform"/>
            <consortium name="The Broad Institute Genome Sequencing Center for Infectious Disease"/>
            <person name="Wu L."/>
            <person name="Ma J."/>
        </authorList>
    </citation>
    <scope>NUCLEOTIDE SEQUENCE [LARGE SCALE GENOMIC DNA]</scope>
    <source>
        <strain evidence="1 2">CGMCC 1.12543</strain>
    </source>
</reference>
<dbReference type="EMBL" id="JBHSQH010000001">
    <property type="protein sequence ID" value="MFC5970593.1"/>
    <property type="molecule type" value="Genomic_DNA"/>
</dbReference>
<dbReference type="RefSeq" id="WP_247420104.1">
    <property type="nucleotide sequence ID" value="NZ_JALLGW010000002.1"/>
</dbReference>
<gene>
    <name evidence="1" type="ORF">ACFPYI_04540</name>
</gene>
<dbReference type="Proteomes" id="UP001596099">
    <property type="component" value="Unassembled WGS sequence"/>
</dbReference>
<proteinExistence type="predicted"/>
<keyword evidence="2" id="KW-1185">Reference proteome</keyword>
<sequence>MQPSTSRRHLLATSTGALVALAGCSALGDDVGDDGPEPFRLGRVQLDNRLETPQEVGLRVERDGERVHDETYRLDAAPAEDRVSTRYAPVKRFGCVRGVYRLEARLGDGDWSGRALSSEYAGHLIELEVREGDTGPEVGILVEAKAPRRSCPGATKGGETAESAD</sequence>
<comment type="caution">
    <text evidence="1">The sequence shown here is derived from an EMBL/GenBank/DDBJ whole genome shotgun (WGS) entry which is preliminary data.</text>
</comment>
<dbReference type="AlphaFoldDB" id="A0ABD5RJ54"/>
<evidence type="ECO:0000313" key="1">
    <source>
        <dbReference type="EMBL" id="MFC5970593.1"/>
    </source>
</evidence>
<protein>
    <submittedName>
        <fullName evidence="1">Uncharacterized protein</fullName>
    </submittedName>
</protein>
<organism evidence="1 2">
    <name type="scientific">Halomarina salina</name>
    <dbReference type="NCBI Taxonomy" id="1872699"/>
    <lineage>
        <taxon>Archaea</taxon>
        <taxon>Methanobacteriati</taxon>
        <taxon>Methanobacteriota</taxon>
        <taxon>Stenosarchaea group</taxon>
        <taxon>Halobacteria</taxon>
        <taxon>Halobacteriales</taxon>
        <taxon>Natronomonadaceae</taxon>
        <taxon>Halomarina</taxon>
    </lineage>
</organism>
<dbReference type="PROSITE" id="PS51257">
    <property type="entry name" value="PROKAR_LIPOPROTEIN"/>
    <property type="match status" value="1"/>
</dbReference>